<comment type="caution">
    <text evidence="2">The sequence shown here is derived from an EMBL/GenBank/DDBJ whole genome shotgun (WGS) entry which is preliminary data.</text>
</comment>
<dbReference type="Proteomes" id="UP000295626">
    <property type="component" value="Unassembled WGS sequence"/>
</dbReference>
<feature type="chain" id="PRO_5045188382" description="Tat pathway signal sequence domain protein" evidence="1">
    <location>
        <begin position="31"/>
        <end position="137"/>
    </location>
</feature>
<keyword evidence="1" id="KW-0732">Signal</keyword>
<sequence length="137" mass="14057">MSVRRHVARLVTTSAVLGGLLTVGAAPAVADEDSVRVRSTNSFSAGGSPGAVTVEVRKRSEGCVRVRTVLGLRLDGLRADQVRVEVDAGGRWAPVGVSGGGGAVGTPAVDPARPLLCEGKGVRVRYRLSFEAGTPLP</sequence>
<reference evidence="2 3" key="1">
    <citation type="submission" date="2019-02" db="EMBL/GenBank/DDBJ databases">
        <title>Draft genome sequences of novel Actinobacteria.</title>
        <authorList>
            <person name="Sahin N."/>
            <person name="Ay H."/>
            <person name="Saygin H."/>
        </authorList>
    </citation>
    <scope>NUCLEOTIDE SEQUENCE [LARGE SCALE GENOMIC DNA]</scope>
    <source>
        <strain evidence="2 3">JCM 30529</strain>
    </source>
</reference>
<organism evidence="2 3">
    <name type="scientific">Micromonospora fluostatini</name>
    <dbReference type="NCBI Taxonomy" id="1629071"/>
    <lineage>
        <taxon>Bacteria</taxon>
        <taxon>Bacillati</taxon>
        <taxon>Actinomycetota</taxon>
        <taxon>Actinomycetes</taxon>
        <taxon>Micromonosporales</taxon>
        <taxon>Micromonosporaceae</taxon>
        <taxon>Micromonospora</taxon>
    </lineage>
</organism>
<proteinExistence type="predicted"/>
<accession>A0ABY2DHK2</accession>
<dbReference type="EMBL" id="SMKE01000243">
    <property type="protein sequence ID" value="TDB97100.1"/>
    <property type="molecule type" value="Genomic_DNA"/>
</dbReference>
<keyword evidence="3" id="KW-1185">Reference proteome</keyword>
<protein>
    <recommendedName>
        <fullName evidence="4">Tat pathway signal sequence domain protein</fullName>
    </recommendedName>
</protein>
<evidence type="ECO:0000313" key="3">
    <source>
        <dbReference type="Proteomes" id="UP000295626"/>
    </source>
</evidence>
<evidence type="ECO:0000313" key="2">
    <source>
        <dbReference type="EMBL" id="TDB97100.1"/>
    </source>
</evidence>
<feature type="non-terminal residue" evidence="2">
    <location>
        <position position="137"/>
    </location>
</feature>
<feature type="signal peptide" evidence="1">
    <location>
        <begin position="1"/>
        <end position="30"/>
    </location>
</feature>
<evidence type="ECO:0000256" key="1">
    <source>
        <dbReference type="SAM" id="SignalP"/>
    </source>
</evidence>
<gene>
    <name evidence="2" type="ORF">E1091_08760</name>
</gene>
<name>A0ABY2DHK2_9ACTN</name>
<evidence type="ECO:0008006" key="4">
    <source>
        <dbReference type="Google" id="ProtNLM"/>
    </source>
</evidence>